<evidence type="ECO:0000313" key="1">
    <source>
        <dbReference type="EMBL" id="KAK5951096.1"/>
    </source>
</evidence>
<proteinExistence type="predicted"/>
<gene>
    <name evidence="1" type="ORF">OHC33_007849</name>
</gene>
<organism evidence="1 2">
    <name type="scientific">Knufia fluminis</name>
    <dbReference type="NCBI Taxonomy" id="191047"/>
    <lineage>
        <taxon>Eukaryota</taxon>
        <taxon>Fungi</taxon>
        <taxon>Dikarya</taxon>
        <taxon>Ascomycota</taxon>
        <taxon>Pezizomycotina</taxon>
        <taxon>Eurotiomycetes</taxon>
        <taxon>Chaetothyriomycetidae</taxon>
        <taxon>Chaetothyriales</taxon>
        <taxon>Trichomeriaceae</taxon>
        <taxon>Knufia</taxon>
    </lineage>
</organism>
<comment type="caution">
    <text evidence="1">The sequence shown here is derived from an EMBL/GenBank/DDBJ whole genome shotgun (WGS) entry which is preliminary data.</text>
</comment>
<evidence type="ECO:0000313" key="2">
    <source>
        <dbReference type="Proteomes" id="UP001316803"/>
    </source>
</evidence>
<keyword evidence="2" id="KW-1185">Reference proteome</keyword>
<dbReference type="EMBL" id="JAKLMC020000022">
    <property type="protein sequence ID" value="KAK5951096.1"/>
    <property type="molecule type" value="Genomic_DNA"/>
</dbReference>
<dbReference type="Proteomes" id="UP001316803">
    <property type="component" value="Unassembled WGS sequence"/>
</dbReference>
<protein>
    <submittedName>
        <fullName evidence="1">Uncharacterized protein</fullName>
    </submittedName>
</protein>
<reference evidence="1 2" key="1">
    <citation type="submission" date="2022-12" db="EMBL/GenBank/DDBJ databases">
        <title>Genomic features and morphological characterization of a novel Knufia sp. strain isolated from spacecraft assembly facility.</title>
        <authorList>
            <person name="Teixeira M."/>
            <person name="Chander A.M."/>
            <person name="Stajich J.E."/>
            <person name="Venkateswaran K."/>
        </authorList>
    </citation>
    <scope>NUCLEOTIDE SEQUENCE [LARGE SCALE GENOMIC DNA]</scope>
    <source>
        <strain evidence="1 2">FJI-L2-BK-P2</strain>
    </source>
</reference>
<dbReference type="AlphaFoldDB" id="A0AAN8I619"/>
<name>A0AAN8I619_9EURO</name>
<accession>A0AAN8I619</accession>
<sequence>MSTLFDALNPTDDDAVSVASTAVKIKNPVKKAWCQAQWTNLSYQAEKLALADVYFDKETMLLDKLTNKKLWQLVNRLFNLLGPEKAPFAHPVMLEGGSVEWHNYSDGCKGVVAEIVEDYE</sequence>